<dbReference type="GO" id="GO:0006760">
    <property type="term" value="P:folic acid-containing compound metabolic process"/>
    <property type="evidence" value="ECO:0007669"/>
    <property type="project" value="InterPro"/>
</dbReference>
<protein>
    <submittedName>
        <fullName evidence="2">Dihydroneopterin aldolase</fullName>
    </submittedName>
</protein>
<accession>A0A7V7PNM7</accession>
<comment type="caution">
    <text evidence="2">The sequence shown here is derived from an EMBL/GenBank/DDBJ whole genome shotgun (WGS) entry which is preliminary data.</text>
</comment>
<dbReference type="Pfam" id="PF02152">
    <property type="entry name" value="FolB"/>
    <property type="match status" value="1"/>
</dbReference>
<dbReference type="RefSeq" id="WP_150970305.1">
    <property type="nucleotide sequence ID" value="NZ_VZDO01000010.1"/>
</dbReference>
<proteinExistence type="predicted"/>
<dbReference type="InterPro" id="IPR006157">
    <property type="entry name" value="FolB_dom"/>
</dbReference>
<keyword evidence="3" id="KW-1185">Reference proteome</keyword>
<evidence type="ECO:0000259" key="1">
    <source>
        <dbReference type="SMART" id="SM00905"/>
    </source>
</evidence>
<organism evidence="2 3">
    <name type="scientific">Plantimonas leprariae</name>
    <dbReference type="NCBI Taxonomy" id="2615207"/>
    <lineage>
        <taxon>Bacteria</taxon>
        <taxon>Pseudomonadati</taxon>
        <taxon>Pseudomonadota</taxon>
        <taxon>Alphaproteobacteria</taxon>
        <taxon>Hyphomicrobiales</taxon>
        <taxon>Aurantimonadaceae</taxon>
        <taxon>Plantimonas</taxon>
    </lineage>
</organism>
<sequence length="118" mass="13034">MEAGTRIDRVFVRDLVLELEIGVFAHEHGRRQRVRFSAEAEIPVGAGARGPEGYYSYDLMIEAIRASEKRGHVELVESHAEAIAARILADERVAAVTVRVEKLDLGPGAAGIEIRRSR</sequence>
<feature type="domain" description="Dihydroneopterin aldolase/epimerase" evidence="1">
    <location>
        <begin position="10"/>
        <end position="116"/>
    </location>
</feature>
<dbReference type="Gene3D" id="3.30.1130.10">
    <property type="match status" value="1"/>
</dbReference>
<dbReference type="SUPFAM" id="SSF55620">
    <property type="entry name" value="Tetrahydrobiopterin biosynthesis enzymes-like"/>
    <property type="match status" value="1"/>
</dbReference>
<dbReference type="AlphaFoldDB" id="A0A7V7PNM7"/>
<gene>
    <name evidence="2" type="ORF">F6X38_13245</name>
</gene>
<name>A0A7V7PNM7_9HYPH</name>
<dbReference type="InterPro" id="IPR043133">
    <property type="entry name" value="GTP-CH-I_C/QueF"/>
</dbReference>
<dbReference type="Proteomes" id="UP000432089">
    <property type="component" value="Unassembled WGS sequence"/>
</dbReference>
<dbReference type="EMBL" id="VZDO01000010">
    <property type="protein sequence ID" value="KAB0679300.1"/>
    <property type="molecule type" value="Genomic_DNA"/>
</dbReference>
<reference evidence="2 3" key="1">
    <citation type="submission" date="2019-09" db="EMBL/GenBank/DDBJ databases">
        <title>YIM 132180 draft genome.</title>
        <authorList>
            <person name="Zhang K."/>
        </authorList>
    </citation>
    <scope>NUCLEOTIDE SEQUENCE [LARGE SCALE GENOMIC DNA]</scope>
    <source>
        <strain evidence="2 3">YIM 132180</strain>
    </source>
</reference>
<dbReference type="GO" id="GO:0004150">
    <property type="term" value="F:dihydroneopterin aldolase activity"/>
    <property type="evidence" value="ECO:0007669"/>
    <property type="project" value="InterPro"/>
</dbReference>
<evidence type="ECO:0000313" key="2">
    <source>
        <dbReference type="EMBL" id="KAB0679300.1"/>
    </source>
</evidence>
<dbReference type="SMART" id="SM00905">
    <property type="entry name" value="FolB"/>
    <property type="match status" value="1"/>
</dbReference>
<evidence type="ECO:0000313" key="3">
    <source>
        <dbReference type="Proteomes" id="UP000432089"/>
    </source>
</evidence>